<accession>A0A926QPI6</accession>
<evidence type="ECO:0000313" key="2">
    <source>
        <dbReference type="Proteomes" id="UP000621210"/>
    </source>
</evidence>
<dbReference type="Proteomes" id="UP000621210">
    <property type="component" value="Unassembled WGS sequence"/>
</dbReference>
<proteinExistence type="predicted"/>
<dbReference type="EMBL" id="JACVQF010000101">
    <property type="protein sequence ID" value="MBD0418087.1"/>
    <property type="molecule type" value="Genomic_DNA"/>
</dbReference>
<organism evidence="1 2">
    <name type="scientific">Streptomyces griseicoloratus</name>
    <dbReference type="NCBI Taxonomy" id="2752516"/>
    <lineage>
        <taxon>Bacteria</taxon>
        <taxon>Bacillati</taxon>
        <taxon>Actinomycetota</taxon>
        <taxon>Actinomycetes</taxon>
        <taxon>Kitasatosporales</taxon>
        <taxon>Streptomycetaceae</taxon>
        <taxon>Streptomyces</taxon>
    </lineage>
</organism>
<sequence>MRNDHGSAAGVQDPLQFLNEIEQRAAVWGGAGLEVPQDGPVPRARLLAEYVNALTELMARRAVEPPAEMYTFDEGHAGGCG</sequence>
<reference evidence="1" key="1">
    <citation type="submission" date="2020-09" db="EMBL/GenBank/DDBJ databases">
        <title>Streptomyces grisecoloratus sp. nov., isolated from cotton soil.</title>
        <authorList>
            <person name="Xing L."/>
        </authorList>
    </citation>
    <scope>NUCLEOTIDE SEQUENCE</scope>
    <source>
        <strain evidence="1">TRM S81-3</strain>
    </source>
</reference>
<dbReference type="Pfam" id="PF19784">
    <property type="entry name" value="DUF6269"/>
    <property type="match status" value="1"/>
</dbReference>
<dbReference type="AlphaFoldDB" id="A0A926QPI6"/>
<name>A0A926QPI6_9ACTN</name>
<dbReference type="InterPro" id="IPR046236">
    <property type="entry name" value="DUF6269"/>
</dbReference>
<comment type="caution">
    <text evidence="1">The sequence shown here is derived from an EMBL/GenBank/DDBJ whole genome shotgun (WGS) entry which is preliminary data.</text>
</comment>
<reference evidence="1" key="2">
    <citation type="submission" date="2020-09" db="EMBL/GenBank/DDBJ databases">
        <authorList>
            <person name="Luo X."/>
        </authorList>
    </citation>
    <scope>NUCLEOTIDE SEQUENCE</scope>
    <source>
        <strain evidence="1">TRM S81-3</strain>
    </source>
</reference>
<gene>
    <name evidence="1" type="ORF">H0H10_02690</name>
</gene>
<evidence type="ECO:0000313" key="1">
    <source>
        <dbReference type="EMBL" id="MBD0418087.1"/>
    </source>
</evidence>
<dbReference type="RefSeq" id="WP_188179156.1">
    <property type="nucleotide sequence ID" value="NZ_JACVQF010000101.1"/>
</dbReference>
<protein>
    <submittedName>
        <fullName evidence="1">Uncharacterized protein</fullName>
    </submittedName>
</protein>
<keyword evidence="2" id="KW-1185">Reference proteome</keyword>